<protein>
    <submittedName>
        <fullName evidence="5">Histidine triad (HIT) family protein</fullName>
    </submittedName>
</protein>
<feature type="domain" description="HIT" evidence="4">
    <location>
        <begin position="5"/>
        <end position="114"/>
    </location>
</feature>
<evidence type="ECO:0000313" key="6">
    <source>
        <dbReference type="Proteomes" id="UP000198828"/>
    </source>
</evidence>
<evidence type="ECO:0000256" key="2">
    <source>
        <dbReference type="PIRSR" id="PIRSR601310-3"/>
    </source>
</evidence>
<dbReference type="GO" id="GO:0003824">
    <property type="term" value="F:catalytic activity"/>
    <property type="evidence" value="ECO:0007669"/>
    <property type="project" value="InterPro"/>
</dbReference>
<evidence type="ECO:0000313" key="5">
    <source>
        <dbReference type="EMBL" id="SDW38486.1"/>
    </source>
</evidence>
<dbReference type="InterPro" id="IPR011146">
    <property type="entry name" value="HIT-like"/>
</dbReference>
<evidence type="ECO:0000256" key="1">
    <source>
        <dbReference type="PIRSR" id="PIRSR601310-1"/>
    </source>
</evidence>
<dbReference type="PROSITE" id="PS00892">
    <property type="entry name" value="HIT_1"/>
    <property type="match status" value="1"/>
</dbReference>
<dbReference type="PROSITE" id="PS51084">
    <property type="entry name" value="HIT_2"/>
    <property type="match status" value="1"/>
</dbReference>
<proteinExistence type="predicted"/>
<dbReference type="OrthoDB" id="9784774at2"/>
<accession>A0A1H2T3E7</accession>
<dbReference type="Gene3D" id="3.30.428.10">
    <property type="entry name" value="HIT-like"/>
    <property type="match status" value="1"/>
</dbReference>
<dbReference type="AlphaFoldDB" id="A0A1H2T3E7"/>
<feature type="active site" description="Tele-AMP-histidine intermediate" evidence="1">
    <location>
        <position position="100"/>
    </location>
</feature>
<evidence type="ECO:0000259" key="4">
    <source>
        <dbReference type="PROSITE" id="PS51084"/>
    </source>
</evidence>
<dbReference type="PRINTS" id="PR00332">
    <property type="entry name" value="HISTRIAD"/>
</dbReference>
<evidence type="ECO:0000256" key="3">
    <source>
        <dbReference type="PROSITE-ProRule" id="PRU00464"/>
    </source>
</evidence>
<gene>
    <name evidence="5" type="ORF">SAMN05660923_00622</name>
</gene>
<dbReference type="InterPro" id="IPR019808">
    <property type="entry name" value="Histidine_triad_CS"/>
</dbReference>
<dbReference type="CDD" id="cd01276">
    <property type="entry name" value="PKCI_related"/>
    <property type="match status" value="1"/>
</dbReference>
<name>A0A1H2T3E7_9FIRM</name>
<dbReference type="InterPro" id="IPR001310">
    <property type="entry name" value="Histidine_triad_HIT"/>
</dbReference>
<keyword evidence="6" id="KW-1185">Reference proteome</keyword>
<dbReference type="RefSeq" id="WP_093750773.1">
    <property type="nucleotide sequence ID" value="NZ_BSYN01000002.1"/>
</dbReference>
<organism evidence="5 6">
    <name type="scientific">Tepidimicrobium xylanilyticum</name>
    <dbReference type="NCBI Taxonomy" id="1123352"/>
    <lineage>
        <taxon>Bacteria</taxon>
        <taxon>Bacillati</taxon>
        <taxon>Bacillota</taxon>
        <taxon>Tissierellia</taxon>
        <taxon>Tissierellales</taxon>
        <taxon>Tepidimicrobiaceae</taxon>
        <taxon>Tepidimicrobium</taxon>
    </lineage>
</organism>
<sequence length="114" mass="12814">MSDCIFCKIINKEIPSQIVYEDDEIIAFKDVNPQSPVHILVIPKEHIESLNDINSNHSDLIGNIFITIKNIAEELGIDEEGYRVVNNCGEFGGQTVSHIHFHILGGRKFSWPPG</sequence>
<dbReference type="PANTHER" id="PTHR23089">
    <property type="entry name" value="HISTIDINE TRIAD HIT PROTEIN"/>
    <property type="match status" value="1"/>
</dbReference>
<reference evidence="5 6" key="1">
    <citation type="submission" date="2016-10" db="EMBL/GenBank/DDBJ databases">
        <authorList>
            <person name="de Groot N.N."/>
        </authorList>
    </citation>
    <scope>NUCLEOTIDE SEQUENCE [LARGE SCALE GENOMIC DNA]</scope>
    <source>
        <strain evidence="5 6">DSM 23310</strain>
    </source>
</reference>
<feature type="short sequence motif" description="Histidine triad motif" evidence="2 3">
    <location>
        <begin position="98"/>
        <end position="102"/>
    </location>
</feature>
<dbReference type="InterPro" id="IPR036265">
    <property type="entry name" value="HIT-like_sf"/>
</dbReference>
<dbReference type="EMBL" id="FNNG01000002">
    <property type="protein sequence ID" value="SDW38486.1"/>
    <property type="molecule type" value="Genomic_DNA"/>
</dbReference>
<dbReference type="Proteomes" id="UP000198828">
    <property type="component" value="Unassembled WGS sequence"/>
</dbReference>
<dbReference type="SUPFAM" id="SSF54197">
    <property type="entry name" value="HIT-like"/>
    <property type="match status" value="1"/>
</dbReference>
<dbReference type="Pfam" id="PF11969">
    <property type="entry name" value="DcpS_C"/>
    <property type="match status" value="1"/>
</dbReference>